<dbReference type="InterPro" id="IPR036265">
    <property type="entry name" value="HIT-like_sf"/>
</dbReference>
<dbReference type="PANTHER" id="PTHR46648">
    <property type="entry name" value="HIT FAMILY PROTEIN 1"/>
    <property type="match status" value="1"/>
</dbReference>
<evidence type="ECO:0000259" key="2">
    <source>
        <dbReference type="PROSITE" id="PS51084"/>
    </source>
</evidence>
<evidence type="ECO:0000313" key="4">
    <source>
        <dbReference type="Proteomes" id="UP001160499"/>
    </source>
</evidence>
<dbReference type="PRINTS" id="PR00332">
    <property type="entry name" value="HISTRIAD"/>
</dbReference>
<comment type="caution">
    <text evidence="3">The sequence shown here is derived from an EMBL/GenBank/DDBJ whole genome shotgun (WGS) entry which is preliminary data.</text>
</comment>
<dbReference type="Pfam" id="PF01230">
    <property type="entry name" value="HIT"/>
    <property type="match status" value="1"/>
</dbReference>
<dbReference type="EMBL" id="JARXVH010000007">
    <property type="protein sequence ID" value="MDH6217603.1"/>
    <property type="molecule type" value="Genomic_DNA"/>
</dbReference>
<feature type="domain" description="HIT" evidence="2">
    <location>
        <begin position="10"/>
        <end position="117"/>
    </location>
</feature>
<proteinExistence type="predicted"/>
<dbReference type="PROSITE" id="PS51084">
    <property type="entry name" value="HIT_2"/>
    <property type="match status" value="1"/>
</dbReference>
<name>A0ABT6LMX0_9ACTN</name>
<dbReference type="InterPro" id="IPR011146">
    <property type="entry name" value="HIT-like"/>
</dbReference>
<dbReference type="PANTHER" id="PTHR46648:SF1">
    <property type="entry name" value="ADENOSINE 5'-MONOPHOSPHORAMIDASE HNT1"/>
    <property type="match status" value="1"/>
</dbReference>
<protein>
    <submittedName>
        <fullName evidence="3">Histidine triad (HIT) family protein</fullName>
    </submittedName>
</protein>
<gene>
    <name evidence="3" type="ORF">M2283_004931</name>
</gene>
<evidence type="ECO:0000256" key="1">
    <source>
        <dbReference type="PROSITE-ProRule" id="PRU00464"/>
    </source>
</evidence>
<dbReference type="RefSeq" id="WP_280878492.1">
    <property type="nucleotide sequence ID" value="NZ_JARXVH010000007.1"/>
</dbReference>
<keyword evidence="4" id="KW-1185">Reference proteome</keyword>
<dbReference type="InterPro" id="IPR001310">
    <property type="entry name" value="Histidine_triad_HIT"/>
</dbReference>
<organism evidence="3 4">
    <name type="scientific">Streptomyces pseudovenezuelae</name>
    <dbReference type="NCBI Taxonomy" id="67350"/>
    <lineage>
        <taxon>Bacteria</taxon>
        <taxon>Bacillati</taxon>
        <taxon>Actinomycetota</taxon>
        <taxon>Actinomycetes</taxon>
        <taxon>Kitasatosporales</taxon>
        <taxon>Streptomycetaceae</taxon>
        <taxon>Streptomyces</taxon>
        <taxon>Streptomyces aurantiacus group</taxon>
    </lineage>
</organism>
<feature type="short sequence motif" description="Histidine triad motif" evidence="1">
    <location>
        <begin position="102"/>
        <end position="106"/>
    </location>
</feature>
<sequence length="152" mass="16612">MDAEDSAECSFCLIAQGRSEAEVVFESSENVAFLPLNPATLGHTLVVPRKHVRDLWDLESGSAKSLMESTLRVAHGLRIALKPQGLNLINSSGSAATQTVFHLHMHLVPRWDGDRVGDIWPPKRPLADAAREQLASEVREGVEVAVRLNLPS</sequence>
<accession>A0ABT6LMX0</accession>
<evidence type="ECO:0000313" key="3">
    <source>
        <dbReference type="EMBL" id="MDH6217603.1"/>
    </source>
</evidence>
<dbReference type="Proteomes" id="UP001160499">
    <property type="component" value="Unassembled WGS sequence"/>
</dbReference>
<reference evidence="3 4" key="1">
    <citation type="submission" date="2023-04" db="EMBL/GenBank/DDBJ databases">
        <title>Forest soil microbial communities from Buena Vista Peninsula, Colon Province, Panama.</title>
        <authorList>
            <person name="Bouskill N."/>
        </authorList>
    </citation>
    <scope>NUCLEOTIDE SEQUENCE [LARGE SCALE GENOMIC DNA]</scope>
    <source>
        <strain evidence="3 4">GGS1</strain>
    </source>
</reference>
<dbReference type="Gene3D" id="3.30.428.10">
    <property type="entry name" value="HIT-like"/>
    <property type="match status" value="1"/>
</dbReference>
<dbReference type="SUPFAM" id="SSF54197">
    <property type="entry name" value="HIT-like"/>
    <property type="match status" value="1"/>
</dbReference>